<reference evidence="2" key="1">
    <citation type="submission" date="2007-10" db="EMBL/GenBank/DDBJ databases">
        <title>Complete sequence of Methanococcus maripaludis C6.</title>
        <authorList>
            <consortium name="US DOE Joint Genome Institute"/>
            <person name="Copeland A."/>
            <person name="Lucas S."/>
            <person name="Lapidus A."/>
            <person name="Barry K."/>
            <person name="Glavina del Rio T."/>
            <person name="Dalin E."/>
            <person name="Tice H."/>
            <person name="Pitluck S."/>
            <person name="Clum A."/>
            <person name="Schmutz J."/>
            <person name="Larimer F."/>
            <person name="Land M."/>
            <person name="Hauser L."/>
            <person name="Kyrpides N."/>
            <person name="Mikhailova N."/>
            <person name="Sieprawska-Lupa M."/>
            <person name="Whitman W.B."/>
            <person name="Richardson P."/>
        </authorList>
    </citation>
    <scope>NUCLEOTIDE SEQUENCE [LARGE SCALE GENOMIC DNA]</scope>
    <source>
        <strain evidence="2">C6</strain>
    </source>
</reference>
<proteinExistence type="predicted"/>
<dbReference type="STRING" id="444158.MmarC6_0425"/>
<dbReference type="Pfam" id="PF01047">
    <property type="entry name" value="MarR"/>
    <property type="match status" value="1"/>
</dbReference>
<dbReference type="InterPro" id="IPR036388">
    <property type="entry name" value="WH-like_DNA-bd_sf"/>
</dbReference>
<protein>
    <submittedName>
        <fullName evidence="2">Transcriptional regulator, MarR family</fullName>
    </submittedName>
</protein>
<dbReference type="EMBL" id="CP000867">
    <property type="protein sequence ID" value="ABX01244.1"/>
    <property type="molecule type" value="Genomic_DNA"/>
</dbReference>
<organism evidence="2">
    <name type="scientific">Methanococcus maripaludis (strain C6 / ATCC BAA-1332)</name>
    <dbReference type="NCBI Taxonomy" id="444158"/>
    <lineage>
        <taxon>Archaea</taxon>
        <taxon>Methanobacteriati</taxon>
        <taxon>Methanobacteriota</taxon>
        <taxon>Methanomada group</taxon>
        <taxon>Methanococci</taxon>
        <taxon>Methanococcales</taxon>
        <taxon>Methanococcaceae</taxon>
        <taxon>Methanococcus</taxon>
    </lineage>
</organism>
<name>A9A6E8_METM6</name>
<dbReference type="GO" id="GO:0003700">
    <property type="term" value="F:DNA-binding transcription factor activity"/>
    <property type="evidence" value="ECO:0007669"/>
    <property type="project" value="InterPro"/>
</dbReference>
<dbReference type="InterPro" id="IPR036390">
    <property type="entry name" value="WH_DNA-bd_sf"/>
</dbReference>
<dbReference type="eggNOG" id="arCOG01057">
    <property type="taxonomic scope" value="Archaea"/>
</dbReference>
<dbReference type="KEGG" id="mmx:MmarC6_0425"/>
<dbReference type="OrthoDB" id="61586at2157"/>
<gene>
    <name evidence="2" type="ordered locus">MmarC6_0425</name>
</gene>
<dbReference type="InterPro" id="IPR000835">
    <property type="entry name" value="HTH_MarR-typ"/>
</dbReference>
<dbReference type="Gene3D" id="1.10.10.10">
    <property type="entry name" value="Winged helix-like DNA-binding domain superfamily/Winged helix DNA-binding domain"/>
    <property type="match status" value="1"/>
</dbReference>
<evidence type="ECO:0000259" key="1">
    <source>
        <dbReference type="Pfam" id="PF01047"/>
    </source>
</evidence>
<dbReference type="SUPFAM" id="SSF46785">
    <property type="entry name" value="Winged helix' DNA-binding domain"/>
    <property type="match status" value="1"/>
</dbReference>
<evidence type="ECO:0000313" key="2">
    <source>
        <dbReference type="EMBL" id="ABX01244.1"/>
    </source>
</evidence>
<dbReference type="PhylomeDB" id="A9A6E8"/>
<dbReference type="InterPro" id="IPR011991">
    <property type="entry name" value="ArsR-like_HTH"/>
</dbReference>
<dbReference type="AlphaFoldDB" id="A9A6E8"/>
<dbReference type="CDD" id="cd00090">
    <property type="entry name" value="HTH_ARSR"/>
    <property type="match status" value="1"/>
</dbReference>
<accession>A9A6E8</accession>
<sequence length="120" mass="13990">MVVEILTKKHVREILTLLYENEEMYLSEIQKVLEIDGGNLSTLLNKLVSEQLIEKKRIPQGESIPKSYFKITELGKKAFLVYDYDEKLEKMKESKFKAEVHGKNNKVVQIDTFEGELNIK</sequence>
<dbReference type="HOGENOM" id="CLU_153628_0_0_2"/>
<feature type="domain" description="HTH marR-type" evidence="1">
    <location>
        <begin position="13"/>
        <end position="60"/>
    </location>
</feature>